<keyword evidence="2" id="KW-1133">Transmembrane helix</keyword>
<feature type="region of interest" description="Disordered" evidence="1">
    <location>
        <begin position="463"/>
        <end position="530"/>
    </location>
</feature>
<gene>
    <name evidence="3" type="ORF">E2F49_06210</name>
</gene>
<proteinExistence type="predicted"/>
<keyword evidence="4" id="KW-1185">Reference proteome</keyword>
<reference evidence="3 4" key="1">
    <citation type="submission" date="2019-03" db="EMBL/GenBank/DDBJ databases">
        <title>Luteimonas zhaokaii sp.nov., isolated from the rectal contents of Plateau pika in Yushu, Qinghai Province, China.</title>
        <authorList>
            <person name="Zhang G."/>
        </authorList>
    </citation>
    <scope>NUCLEOTIDE SEQUENCE [LARGE SCALE GENOMIC DNA]</scope>
    <source>
        <strain evidence="3 4">THG-MD21</strain>
    </source>
</reference>
<dbReference type="AlphaFoldDB" id="A0A4R5UE62"/>
<sequence length="739" mass="80565">MSGVAHLHACRRRAQRRGTATVVLFAAPLLAATCAIAWRFLGTGWTAIVAAAGLLLIAALCARRARAHDTAWLVRTLDGTRPDMDDSAALLFADPSHLRPLQRLQRERLEQRLARTPWTPPTAPLPWRRLLPAWIVGGLVVAAALAWPVASSLPGALPPGAAEMRPAMSPVLRAQSLRIEAPAYTGQSPRTQTELDAQAPAGATLRWTLRFDPQPQRVALRLHDEREIAFVREGEDWTANLRLDQSWLYRIAVDGDTDHVIARAQPWRLDAVPDRAPEVRVRTPEATLSSYTRGQRAWALAFEASDDHGLAPTAQLRITVTRGSGEAITFEDTTRTLRGRGERRAMTFETTLDPVALGLEEGGDLVAQLEVRDNRVPAPQAARSASLILRWPPPPPIDADGLEGLARDVLPAYFRSQRQIIIDAEALIAAQPRIARDVFETRSDALGVDQRILRLRYGQFLGEESEGGGRPPPTADAAPAGPALPIDDFGQQDAPSAPEADGHAHDAGSPPSAQGHDDAHDDHDHAPQDATTFGRADDVLATFGHTHDLPEAATLLDPKTREILRAALREMWQSELHLRQAAPRDALGPANRALELIKQVQQADRIYLARVGTSLPPVDPTRRLGGDRDGIAPRTVPAPALQRDDAPAAAWRALAWDDTPDLAALVAWAQAHPRQVDDPLALLAAVDALRRDAACVTCRQALRGQLWRVVQRPLPTPLRRDAIDAMGTRYLDALYGDTP</sequence>
<feature type="transmembrane region" description="Helical" evidence="2">
    <location>
        <begin position="130"/>
        <end position="150"/>
    </location>
</feature>
<protein>
    <recommendedName>
        <fullName evidence="5">DUF4175 family protein</fullName>
    </recommendedName>
</protein>
<keyword evidence="2" id="KW-0812">Transmembrane</keyword>
<evidence type="ECO:0000256" key="2">
    <source>
        <dbReference type="SAM" id="Phobius"/>
    </source>
</evidence>
<evidence type="ECO:0000313" key="4">
    <source>
        <dbReference type="Proteomes" id="UP000295543"/>
    </source>
</evidence>
<feature type="transmembrane region" description="Helical" evidence="2">
    <location>
        <begin position="44"/>
        <end position="62"/>
    </location>
</feature>
<dbReference type="Proteomes" id="UP000295543">
    <property type="component" value="Unassembled WGS sequence"/>
</dbReference>
<evidence type="ECO:0008006" key="5">
    <source>
        <dbReference type="Google" id="ProtNLM"/>
    </source>
</evidence>
<organism evidence="3 4">
    <name type="scientific">Luteimonas terrae</name>
    <dbReference type="NCBI Taxonomy" id="1530191"/>
    <lineage>
        <taxon>Bacteria</taxon>
        <taxon>Pseudomonadati</taxon>
        <taxon>Pseudomonadota</taxon>
        <taxon>Gammaproteobacteria</taxon>
        <taxon>Lysobacterales</taxon>
        <taxon>Lysobacteraceae</taxon>
        <taxon>Luteimonas</taxon>
    </lineage>
</organism>
<dbReference type="OrthoDB" id="780137at2"/>
<feature type="transmembrane region" description="Helical" evidence="2">
    <location>
        <begin position="20"/>
        <end position="38"/>
    </location>
</feature>
<evidence type="ECO:0000313" key="3">
    <source>
        <dbReference type="EMBL" id="TDK33595.1"/>
    </source>
</evidence>
<accession>A0A4R5UE62</accession>
<evidence type="ECO:0000256" key="1">
    <source>
        <dbReference type="SAM" id="MobiDB-lite"/>
    </source>
</evidence>
<feature type="compositionally biased region" description="Basic and acidic residues" evidence="1">
    <location>
        <begin position="515"/>
        <end position="527"/>
    </location>
</feature>
<keyword evidence="2" id="KW-0472">Membrane</keyword>
<name>A0A4R5UE62_9GAMM</name>
<feature type="compositionally biased region" description="Low complexity" evidence="1">
    <location>
        <begin position="475"/>
        <end position="485"/>
    </location>
</feature>
<comment type="caution">
    <text evidence="3">The sequence shown here is derived from an EMBL/GenBank/DDBJ whole genome shotgun (WGS) entry which is preliminary data.</text>
</comment>
<dbReference type="EMBL" id="SMTG01000002">
    <property type="protein sequence ID" value="TDK33595.1"/>
    <property type="molecule type" value="Genomic_DNA"/>
</dbReference>